<dbReference type="Proteomes" id="UP000006039">
    <property type="component" value="Unassembled WGS sequence"/>
</dbReference>
<dbReference type="GO" id="GO:0005634">
    <property type="term" value="C:nucleus"/>
    <property type="evidence" value="ECO:0007669"/>
    <property type="project" value="UniProtKB-SubCell"/>
</dbReference>
<proteinExistence type="predicted"/>
<reference evidence="11" key="1">
    <citation type="submission" date="2010-07" db="EMBL/GenBank/DDBJ databases">
        <title>The genome sequence of Gaeumannomyces graminis var. tritici strain R3-111a-1.</title>
        <authorList>
            <consortium name="The Broad Institute Genome Sequencing Platform"/>
            <person name="Ma L.-J."/>
            <person name="Dead R."/>
            <person name="Young S."/>
            <person name="Zeng Q."/>
            <person name="Koehrsen M."/>
            <person name="Alvarado L."/>
            <person name="Berlin A."/>
            <person name="Chapman S.B."/>
            <person name="Chen Z."/>
            <person name="Freedman E."/>
            <person name="Gellesch M."/>
            <person name="Goldberg J."/>
            <person name="Griggs A."/>
            <person name="Gujja S."/>
            <person name="Heilman E.R."/>
            <person name="Heiman D."/>
            <person name="Hepburn T."/>
            <person name="Howarth C."/>
            <person name="Jen D."/>
            <person name="Larson L."/>
            <person name="Mehta T."/>
            <person name="Neiman D."/>
            <person name="Pearson M."/>
            <person name="Roberts A."/>
            <person name="Saif S."/>
            <person name="Shea T."/>
            <person name="Shenoy N."/>
            <person name="Sisk P."/>
            <person name="Stolte C."/>
            <person name="Sykes S."/>
            <person name="Walk T."/>
            <person name="White J."/>
            <person name="Yandava C."/>
            <person name="Haas B."/>
            <person name="Nusbaum C."/>
            <person name="Birren B."/>
        </authorList>
    </citation>
    <scope>NUCLEOTIDE SEQUENCE [LARGE SCALE GENOMIC DNA]</scope>
    <source>
        <strain evidence="11">R3-111a-1</strain>
    </source>
</reference>
<feature type="region of interest" description="Disordered" evidence="7">
    <location>
        <begin position="1428"/>
        <end position="1470"/>
    </location>
</feature>
<dbReference type="GeneID" id="20348226"/>
<accession>J3P2M2</accession>
<dbReference type="InterPro" id="IPR016024">
    <property type="entry name" value="ARM-type_fold"/>
</dbReference>
<dbReference type="PANTHER" id="PTHR22928:SF3">
    <property type="entry name" value="TELOMERE-ASSOCIATED PROTEIN RIF1"/>
    <property type="match status" value="1"/>
</dbReference>
<evidence type="ECO:0000259" key="8">
    <source>
        <dbReference type="Pfam" id="PF12231"/>
    </source>
</evidence>
<name>J3P2M2_GAET3</name>
<feature type="region of interest" description="Disordered" evidence="7">
    <location>
        <begin position="1492"/>
        <end position="1604"/>
    </location>
</feature>
<dbReference type="SUPFAM" id="SSF48371">
    <property type="entry name" value="ARM repeat"/>
    <property type="match status" value="1"/>
</dbReference>
<feature type="region of interest" description="Disordered" evidence="7">
    <location>
        <begin position="1"/>
        <end position="116"/>
    </location>
</feature>
<dbReference type="InterPro" id="IPR022031">
    <property type="entry name" value="Rif1_N"/>
</dbReference>
<feature type="compositionally biased region" description="Basic and acidic residues" evidence="7">
    <location>
        <begin position="1637"/>
        <end position="1649"/>
    </location>
</feature>
<feature type="region of interest" description="Disordered" evidence="7">
    <location>
        <begin position="1132"/>
        <end position="1328"/>
    </location>
</feature>
<feature type="compositionally biased region" description="Low complexity" evidence="7">
    <location>
        <begin position="1765"/>
        <end position="1788"/>
    </location>
</feature>
<keyword evidence="4" id="KW-0779">Telomere</keyword>
<dbReference type="OrthoDB" id="5399929at2759"/>
<feature type="compositionally biased region" description="Basic residues" evidence="7">
    <location>
        <begin position="1237"/>
        <end position="1251"/>
    </location>
</feature>
<feature type="compositionally biased region" description="Basic residues" evidence="7">
    <location>
        <begin position="1176"/>
        <end position="1185"/>
    </location>
</feature>
<keyword evidence="6" id="KW-0131">Cell cycle</keyword>
<reference evidence="9" key="2">
    <citation type="submission" date="2010-07" db="EMBL/GenBank/DDBJ databases">
        <authorList>
            <consortium name="The Broad Institute Genome Sequencing Platform"/>
            <consortium name="Broad Institute Genome Sequencing Center for Infectious Disease"/>
            <person name="Ma L.-J."/>
            <person name="Dead R."/>
            <person name="Young S."/>
            <person name="Zeng Q."/>
            <person name="Koehrsen M."/>
            <person name="Alvarado L."/>
            <person name="Berlin A."/>
            <person name="Chapman S.B."/>
            <person name="Chen Z."/>
            <person name="Freedman E."/>
            <person name="Gellesch M."/>
            <person name="Goldberg J."/>
            <person name="Griggs A."/>
            <person name="Gujja S."/>
            <person name="Heilman E.R."/>
            <person name="Heiman D."/>
            <person name="Hepburn T."/>
            <person name="Howarth C."/>
            <person name="Jen D."/>
            <person name="Larson L."/>
            <person name="Mehta T."/>
            <person name="Neiman D."/>
            <person name="Pearson M."/>
            <person name="Roberts A."/>
            <person name="Saif S."/>
            <person name="Shea T."/>
            <person name="Shenoy N."/>
            <person name="Sisk P."/>
            <person name="Stolte C."/>
            <person name="Sykes S."/>
            <person name="Walk T."/>
            <person name="White J."/>
            <person name="Yandava C."/>
            <person name="Haas B."/>
            <person name="Nusbaum C."/>
            <person name="Birren B."/>
        </authorList>
    </citation>
    <scope>NUCLEOTIDE SEQUENCE</scope>
    <source>
        <strain evidence="9">R3-111a-1</strain>
    </source>
</reference>
<evidence type="ECO:0000313" key="9">
    <source>
        <dbReference type="EMBL" id="EJT73914.1"/>
    </source>
</evidence>
<evidence type="ECO:0000256" key="2">
    <source>
        <dbReference type="ARBA" id="ARBA00004574"/>
    </source>
</evidence>
<evidence type="ECO:0000256" key="1">
    <source>
        <dbReference type="ARBA" id="ARBA00004123"/>
    </source>
</evidence>
<evidence type="ECO:0000256" key="6">
    <source>
        <dbReference type="ARBA" id="ARBA00023306"/>
    </source>
</evidence>
<reference evidence="10" key="5">
    <citation type="submission" date="2018-04" db="UniProtKB">
        <authorList>
            <consortium name="EnsemblFungi"/>
        </authorList>
    </citation>
    <scope>IDENTIFICATION</scope>
    <source>
        <strain evidence="10">R3-111a-1</strain>
    </source>
</reference>
<keyword evidence="3" id="KW-0158">Chromosome</keyword>
<gene>
    <name evidence="10" type="primary">20348226</name>
    <name evidence="9" type="ORF">GGTG_07768</name>
</gene>
<dbReference type="STRING" id="644352.J3P2M2"/>
<dbReference type="GO" id="GO:0140445">
    <property type="term" value="C:chromosome, telomeric repeat region"/>
    <property type="evidence" value="ECO:0007669"/>
    <property type="project" value="TreeGrafter"/>
</dbReference>
<dbReference type="GO" id="GO:0000723">
    <property type="term" value="P:telomere maintenance"/>
    <property type="evidence" value="ECO:0007669"/>
    <property type="project" value="TreeGrafter"/>
</dbReference>
<feature type="compositionally biased region" description="Basic residues" evidence="7">
    <location>
        <begin position="1544"/>
        <end position="1555"/>
    </location>
</feature>
<feature type="compositionally biased region" description="Low complexity" evidence="7">
    <location>
        <begin position="1556"/>
        <end position="1569"/>
    </location>
</feature>
<reference evidence="10" key="4">
    <citation type="journal article" date="2015" name="G3 (Bethesda)">
        <title>Genome sequences of three phytopathogenic species of the Magnaporthaceae family of fungi.</title>
        <authorList>
            <person name="Okagaki L.H."/>
            <person name="Nunes C.C."/>
            <person name="Sailsbery J."/>
            <person name="Clay B."/>
            <person name="Brown D."/>
            <person name="John T."/>
            <person name="Oh Y."/>
            <person name="Young N."/>
            <person name="Fitzgerald M."/>
            <person name="Haas B.J."/>
            <person name="Zeng Q."/>
            <person name="Young S."/>
            <person name="Adiconis X."/>
            <person name="Fan L."/>
            <person name="Levin J.Z."/>
            <person name="Mitchell T.K."/>
            <person name="Okubara P.A."/>
            <person name="Farman M.L."/>
            <person name="Kohn L.M."/>
            <person name="Birren B."/>
            <person name="Ma L.-J."/>
            <person name="Dean R.A."/>
        </authorList>
    </citation>
    <scope>NUCLEOTIDE SEQUENCE</scope>
    <source>
        <strain evidence="10">R3-111a-1</strain>
    </source>
</reference>
<evidence type="ECO:0000256" key="3">
    <source>
        <dbReference type="ARBA" id="ARBA00022454"/>
    </source>
</evidence>
<dbReference type="RefSeq" id="XP_009223858.1">
    <property type="nucleotide sequence ID" value="XM_009225594.1"/>
</dbReference>
<dbReference type="HOGENOM" id="CLU_000830_2_0_1"/>
<evidence type="ECO:0000256" key="7">
    <source>
        <dbReference type="SAM" id="MobiDB-lite"/>
    </source>
</evidence>
<dbReference type="EMBL" id="GL385398">
    <property type="protein sequence ID" value="EJT73914.1"/>
    <property type="molecule type" value="Genomic_DNA"/>
</dbReference>
<evidence type="ECO:0000313" key="11">
    <source>
        <dbReference type="Proteomes" id="UP000006039"/>
    </source>
</evidence>
<feature type="compositionally biased region" description="Basic and acidic residues" evidence="7">
    <location>
        <begin position="1216"/>
        <end position="1225"/>
    </location>
</feature>
<feature type="compositionally biased region" description="Polar residues" evidence="7">
    <location>
        <begin position="98"/>
        <end position="113"/>
    </location>
</feature>
<reference evidence="9" key="3">
    <citation type="submission" date="2010-09" db="EMBL/GenBank/DDBJ databases">
        <title>Annotation of Gaeumannomyces graminis var. tritici R3-111a-1.</title>
        <authorList>
            <consortium name="The Broad Institute Genome Sequencing Platform"/>
            <person name="Ma L.-J."/>
            <person name="Dead R."/>
            <person name="Young S.K."/>
            <person name="Zeng Q."/>
            <person name="Gargeya S."/>
            <person name="Fitzgerald M."/>
            <person name="Haas B."/>
            <person name="Abouelleil A."/>
            <person name="Alvarado L."/>
            <person name="Arachchi H.M."/>
            <person name="Berlin A."/>
            <person name="Brown A."/>
            <person name="Chapman S.B."/>
            <person name="Chen Z."/>
            <person name="Dunbar C."/>
            <person name="Freedman E."/>
            <person name="Gearin G."/>
            <person name="Gellesch M."/>
            <person name="Goldberg J."/>
            <person name="Griggs A."/>
            <person name="Gujja S."/>
            <person name="Heiman D."/>
            <person name="Howarth C."/>
            <person name="Larson L."/>
            <person name="Lui A."/>
            <person name="MacDonald P.J.P."/>
            <person name="Mehta T."/>
            <person name="Montmayeur A."/>
            <person name="Murphy C."/>
            <person name="Neiman D."/>
            <person name="Pearson M."/>
            <person name="Priest M."/>
            <person name="Roberts A."/>
            <person name="Saif S."/>
            <person name="Shea T."/>
            <person name="Shenoy N."/>
            <person name="Sisk P."/>
            <person name="Stolte C."/>
            <person name="Sykes S."/>
            <person name="Yandava C."/>
            <person name="Wortman J."/>
            <person name="Nusbaum C."/>
            <person name="Birren B."/>
        </authorList>
    </citation>
    <scope>NUCLEOTIDE SEQUENCE</scope>
    <source>
        <strain evidence="9">R3-111a-1</strain>
    </source>
</reference>
<dbReference type="Pfam" id="PF12231">
    <property type="entry name" value="Rif1_N"/>
    <property type="match status" value="1"/>
</dbReference>
<dbReference type="eggNOG" id="ENOG502QSZW">
    <property type="taxonomic scope" value="Eukaryota"/>
</dbReference>
<feature type="compositionally biased region" description="Low complexity" evidence="7">
    <location>
        <begin position="1650"/>
        <end position="1665"/>
    </location>
</feature>
<protein>
    <recommendedName>
        <fullName evidence="8">Telomere-associated protein Rif1 N-terminal domain-containing protein</fullName>
    </recommendedName>
</protein>
<organism evidence="9">
    <name type="scientific">Gaeumannomyces tritici (strain R3-111a-1)</name>
    <name type="common">Wheat and barley take-all root rot fungus</name>
    <name type="synonym">Gaeumannomyces graminis var. tritici</name>
    <dbReference type="NCBI Taxonomy" id="644352"/>
    <lineage>
        <taxon>Eukaryota</taxon>
        <taxon>Fungi</taxon>
        <taxon>Dikarya</taxon>
        <taxon>Ascomycota</taxon>
        <taxon>Pezizomycotina</taxon>
        <taxon>Sordariomycetes</taxon>
        <taxon>Sordariomycetidae</taxon>
        <taxon>Magnaporthales</taxon>
        <taxon>Magnaporthaceae</taxon>
        <taxon>Gaeumannomyces</taxon>
    </lineage>
</organism>
<dbReference type="VEuPathDB" id="FungiDB:GGTG_07768"/>
<keyword evidence="11" id="KW-1185">Reference proteome</keyword>
<feature type="compositionally biased region" description="Polar residues" evidence="7">
    <location>
        <begin position="1161"/>
        <end position="1174"/>
    </location>
</feature>
<evidence type="ECO:0000256" key="4">
    <source>
        <dbReference type="ARBA" id="ARBA00022895"/>
    </source>
</evidence>
<keyword evidence="5" id="KW-0539">Nucleus</keyword>
<feature type="domain" description="Telomere-associated protein Rif1 N-terminal" evidence="8">
    <location>
        <begin position="155"/>
        <end position="526"/>
    </location>
</feature>
<evidence type="ECO:0000256" key="5">
    <source>
        <dbReference type="ARBA" id="ARBA00023242"/>
    </source>
</evidence>
<feature type="compositionally biased region" description="Polar residues" evidence="7">
    <location>
        <begin position="1200"/>
        <end position="1215"/>
    </location>
</feature>
<dbReference type="EnsemblFungi" id="EJT73914">
    <property type="protein sequence ID" value="EJT73914"/>
    <property type="gene ID" value="GGTG_07768"/>
</dbReference>
<comment type="subcellular location">
    <subcellularLocation>
        <location evidence="2">Chromosome</location>
        <location evidence="2">Telomere</location>
    </subcellularLocation>
    <subcellularLocation>
        <location evidence="1">Nucleus</location>
    </subcellularLocation>
</comment>
<feature type="region of interest" description="Disordered" evidence="7">
    <location>
        <begin position="1636"/>
        <end position="1789"/>
    </location>
</feature>
<sequence>MPAAVVEDSSSNNSSRLDHLEARPPTPPHKTTIEPDPSLPQAKPAAEPHLLDPRRTLHTPPSHPSPAVGSSRRKRVEFSAQAEYREHPSSVGEDGTLRQPTPVSIRHPSSSTAPPVKSILKVSVPYGSNPLDPTDRLSPDGLNLPEMLESTVKQLAGSDRDDKVDAYTMLVRALKASKNLPDRIALQDKMPLLVQFVQRDIASKGTDMSLTNHAYQLLHVFLYFPAISSFIPNDAAMQIVDHCIRTLGDASLSKEMARNVLQVIGIQTFPPKVMTSDRVAKIVSAIRNIPEPIRDKKSTFMHIIQVYRKLIKQSKHHMAQHSDWLFDLFEAMLSTVKEIRNSAISLGKEAAFTIGREKLLSRKMLELAQLPSPSEEGKVFIEYYADNLRNMLKDKQISRFVPQIWSVTMLLLPNADEWKHFNDWLLIIQTCFNHPDINTKLEANRAWSRLVYTLSVGTRSIPPKTLRSLTQPLQANQLRRFGNGKDKEAVEELRRVIGETTCVLFYYTFKFGVNLSNLDVYWDTSVKSVMQQLTDGQSVPDKQRCAQSAAILTGLFDCSTQRVWREDRIADECMPITPAELPAIEAKWLRRNPVRVFGVVEPIMKQSYHELSNTRSGTHKLWHNLISSIASAASKEIKVSQETATFLAHTLGFLTRVWAEGVEVMKETENGGSVQFLASTRELILVVIDKLGRLPFTEKVLAMNNDSTLVPITTPSNRSGKHSLTARPTMYHLFSILSTLPPGVPDNEELGEFFKSIFTPLISERDAKGRKQMCQEMMQMIPADALCPGGPWILIAELASAGLEPSQHSSDVVGSSGSDVLLGQEYRDVVKVLERGLRSTPNLGWHHWQSLLSSLASRVRNVAGDAGLAITVIEPLAKSLIDTLPEDGSLPTNCIVAFGDLISAATHPRDRQAIEAARRRLWGTAASGARSASSDPFDNLYRACNTVLQRLYSDENVAHASAIAVLKEVEAFVGRCNSQLALQTLGLLQLGLVPWIQDEGTRLQSRQFAEVSEVTKSLWDRVCAVVFDVETAEMLPLTSMEPLLCAAFESKHRHVVNSVSTRWNELFEKASDITYPEKLKMVLVSLHSFADITLPGLDVSDSSAGGAQMPSFIDSQDDMDIFNSASTKSISPVKTNVTPAKSGKGVIPSVKERSTPRKSPRLSSGGVTKPSVSASAHRKGRSATKLRHDDSQVQFEAIGSSPSDRASLESQVLTERQQEVRDRQKAAATLFPGIRSSPRRTSPRRPRRSSPRRAALDTNVKQSSPLKEAHPRSPSPPSTPQAVTPERGDSFQDFISSTPTPRRGQATPLAPTYGEATDLPSSPPEARRYPLVPEINTRSRKPSLLDDWQFSSSPITGSPEPVRRVASALEQDDDAMAVDEEGGSLVFDEPVTASSASAANESPVVKSGAAEKPKVGSIMANRAILEIPSTPRRSQRIKAVQETPKSDAEAVADGPTSPTKSSPAEEVVEDTVMDDTSFAVSEGVEDSMVRLVVELDGQSRPPTNFIEGTPSPIKGREQKQDAADVANTDAGQETGGLSSEGGMRRSKRGRGRPRRSWSSSTLSSAPSTPIAEPTVESRVSTPASRRKRKRTSRGADDEEENILINTKKAKQLSAELQSQEILDSQVDLDAKVLAADEAPKHGDEAEKPGADVMPAEAEDPAPASDIMEATGVQPVQPDDGKLKPAEILESLSPRSTETDPEEQLQSQIAMEETESQRSQERAGSVVAEAAAAPALETEPMGQDTKTTDEAEKEGGDDEDDGPVHPAAVEAATETAAQQATAMPQPAAPKSTFQTIMDMLRGGLGALRTANLPRDEVYEIEDVCMDIKRELYAAEKRGRDN</sequence>
<evidence type="ECO:0000313" key="10">
    <source>
        <dbReference type="EnsemblFungi" id="EJT73914"/>
    </source>
</evidence>
<dbReference type="PANTHER" id="PTHR22928">
    <property type="entry name" value="TELOMERE-ASSOCIATED PROTEIN RIF1"/>
    <property type="match status" value="1"/>
</dbReference>